<reference evidence="5 6" key="1">
    <citation type="journal article" date="2014" name="Nature">
        <title>An environmental bacterial taxon with a large and distinct metabolic repertoire.</title>
        <authorList>
            <person name="Wilson M.C."/>
            <person name="Mori T."/>
            <person name="Ruckert C."/>
            <person name="Uria A.R."/>
            <person name="Helf M.J."/>
            <person name="Takada K."/>
            <person name="Gernert C."/>
            <person name="Steffens U.A."/>
            <person name="Heycke N."/>
            <person name="Schmitt S."/>
            <person name="Rinke C."/>
            <person name="Helfrich E.J."/>
            <person name="Brachmann A.O."/>
            <person name="Gurgui C."/>
            <person name="Wakimoto T."/>
            <person name="Kracht M."/>
            <person name="Crusemann M."/>
            <person name="Hentschel U."/>
            <person name="Abe I."/>
            <person name="Matsunaga S."/>
            <person name="Kalinowski J."/>
            <person name="Takeyama H."/>
            <person name="Piel J."/>
        </authorList>
    </citation>
    <scope>NUCLEOTIDE SEQUENCE [LARGE SCALE GENOMIC DNA]</scope>
    <source>
        <strain evidence="6">TSY2</strain>
    </source>
</reference>
<keyword evidence="3" id="KW-0106">Calcium</keyword>
<keyword evidence="1" id="KW-0732">Signal</keyword>
<dbReference type="InterPro" id="IPR038081">
    <property type="entry name" value="CalX-like_sf"/>
</dbReference>
<dbReference type="Gene3D" id="2.60.40.2030">
    <property type="match status" value="1"/>
</dbReference>
<keyword evidence="2" id="KW-0677">Repeat</keyword>
<dbReference type="SUPFAM" id="SSF141072">
    <property type="entry name" value="CalX-like"/>
    <property type="match status" value="1"/>
</dbReference>
<dbReference type="GO" id="GO:0007154">
    <property type="term" value="P:cell communication"/>
    <property type="evidence" value="ECO:0007669"/>
    <property type="project" value="InterPro"/>
</dbReference>
<dbReference type="AlphaFoldDB" id="W4L294"/>
<dbReference type="Proteomes" id="UP000019140">
    <property type="component" value="Unassembled WGS sequence"/>
</dbReference>
<dbReference type="Pfam" id="PF03160">
    <property type="entry name" value="Calx-beta"/>
    <property type="match status" value="1"/>
</dbReference>
<dbReference type="GO" id="GO:0016020">
    <property type="term" value="C:membrane"/>
    <property type="evidence" value="ECO:0007669"/>
    <property type="project" value="InterPro"/>
</dbReference>
<organism evidence="5 6">
    <name type="scientific">Candidatus Entotheonella gemina</name>
    <dbReference type="NCBI Taxonomy" id="1429439"/>
    <lineage>
        <taxon>Bacteria</taxon>
        <taxon>Pseudomonadati</taxon>
        <taxon>Nitrospinota/Tectimicrobiota group</taxon>
        <taxon>Candidatus Tectimicrobiota</taxon>
        <taxon>Candidatus Entotheonellia</taxon>
        <taxon>Candidatus Entotheonellales</taxon>
        <taxon>Candidatus Entotheonellaceae</taxon>
        <taxon>Candidatus Entotheonella</taxon>
    </lineage>
</organism>
<name>W4L294_9BACT</name>
<keyword evidence="6" id="KW-1185">Reference proteome</keyword>
<accession>W4L294</accession>
<feature type="domain" description="Calx-beta" evidence="4">
    <location>
        <begin position="5"/>
        <end position="75"/>
    </location>
</feature>
<evidence type="ECO:0000313" key="5">
    <source>
        <dbReference type="EMBL" id="ETW92157.1"/>
    </source>
</evidence>
<gene>
    <name evidence="5" type="ORF">ETSY2_54335</name>
</gene>
<evidence type="ECO:0000256" key="1">
    <source>
        <dbReference type="ARBA" id="ARBA00022729"/>
    </source>
</evidence>
<evidence type="ECO:0000256" key="2">
    <source>
        <dbReference type="ARBA" id="ARBA00022737"/>
    </source>
</evidence>
<dbReference type="InterPro" id="IPR003644">
    <property type="entry name" value="Calx_beta"/>
</dbReference>
<comment type="caution">
    <text evidence="5">The sequence shown here is derived from an EMBL/GenBank/DDBJ whole genome shotgun (WGS) entry which is preliminary data.</text>
</comment>
<evidence type="ECO:0000256" key="3">
    <source>
        <dbReference type="ARBA" id="ARBA00022837"/>
    </source>
</evidence>
<dbReference type="EMBL" id="AZHX01003048">
    <property type="protein sequence ID" value="ETW92157.1"/>
    <property type="molecule type" value="Genomic_DNA"/>
</dbReference>
<evidence type="ECO:0000259" key="4">
    <source>
        <dbReference type="Pfam" id="PF03160"/>
    </source>
</evidence>
<dbReference type="HOGENOM" id="CLU_2449110_0_0_7"/>
<sequence length="89" mass="9882">MSTFSAVAPMDYGAVSTVVMFDECETQSCNPILIVDDDVLENVESFNVTLERTPGLDVRITLDPVDGEIEITDNDGRFFCVQKNKAIIY</sequence>
<protein>
    <recommendedName>
        <fullName evidence="4">Calx-beta domain-containing protein</fullName>
    </recommendedName>
</protein>
<proteinExistence type="predicted"/>
<evidence type="ECO:0000313" key="6">
    <source>
        <dbReference type="Proteomes" id="UP000019140"/>
    </source>
</evidence>